<reference evidence="3" key="1">
    <citation type="journal article" date="2023" name="IScience">
        <title>Live-bearing cockroach genome reveals convergent evolutionary mechanisms linked to viviparity in insects and beyond.</title>
        <authorList>
            <person name="Fouks B."/>
            <person name="Harrison M.C."/>
            <person name="Mikhailova A.A."/>
            <person name="Marchal E."/>
            <person name="English S."/>
            <person name="Carruthers M."/>
            <person name="Jennings E.C."/>
            <person name="Chiamaka E.L."/>
            <person name="Frigard R.A."/>
            <person name="Pippel M."/>
            <person name="Attardo G.M."/>
            <person name="Benoit J.B."/>
            <person name="Bornberg-Bauer E."/>
            <person name="Tobe S.S."/>
        </authorList>
    </citation>
    <scope>NUCLEOTIDE SEQUENCE</scope>
    <source>
        <strain evidence="3">Stay&amp;Tobe</strain>
    </source>
</reference>
<reference evidence="3" key="2">
    <citation type="submission" date="2023-05" db="EMBL/GenBank/DDBJ databases">
        <authorList>
            <person name="Fouks B."/>
        </authorList>
    </citation>
    <scope>NUCLEOTIDE SEQUENCE</scope>
    <source>
        <strain evidence="3">Stay&amp;Tobe</strain>
        <tissue evidence="3">Testes</tissue>
    </source>
</reference>
<evidence type="ECO:0000313" key="4">
    <source>
        <dbReference type="Proteomes" id="UP001233999"/>
    </source>
</evidence>
<evidence type="ECO:0000256" key="2">
    <source>
        <dbReference type="SAM" id="MobiDB-lite"/>
    </source>
</evidence>
<feature type="compositionally biased region" description="Low complexity" evidence="2">
    <location>
        <begin position="267"/>
        <end position="279"/>
    </location>
</feature>
<organism evidence="3 4">
    <name type="scientific">Diploptera punctata</name>
    <name type="common">Pacific beetle cockroach</name>
    <dbReference type="NCBI Taxonomy" id="6984"/>
    <lineage>
        <taxon>Eukaryota</taxon>
        <taxon>Metazoa</taxon>
        <taxon>Ecdysozoa</taxon>
        <taxon>Arthropoda</taxon>
        <taxon>Hexapoda</taxon>
        <taxon>Insecta</taxon>
        <taxon>Pterygota</taxon>
        <taxon>Neoptera</taxon>
        <taxon>Polyneoptera</taxon>
        <taxon>Dictyoptera</taxon>
        <taxon>Blattodea</taxon>
        <taxon>Blaberoidea</taxon>
        <taxon>Blaberidae</taxon>
        <taxon>Diplopterinae</taxon>
        <taxon>Diploptera</taxon>
    </lineage>
</organism>
<protein>
    <submittedName>
        <fullName evidence="3">Uncharacterized protein</fullName>
    </submittedName>
</protein>
<proteinExistence type="predicted"/>
<sequence length="689" mass="80112">PVELLYKSLQEYQDDLGAENANEAYRLYAEQEQDRLNKLETCRAIRKELMTQSLKENAPPPTSSDIPKKIKTVVSSTSRKEQLDKENTSRAAEKQASALKTLENNQNPEVKHDRTDVLGLTGGGGETPTSDSTIKRDSTPTPLSAYHKSLSVKHTKKSTGSRKNFPAPPQLVSTSQLQTGSSSSEISSLSSSSTLTKSNKRNSRPTRNHRFGKPCNTRASIRCPQNLSSLPSSASSQGASKRHIKCLNSARKWSPRDYKTTATFLDSNNTSNSSSRNSSATPSKRKQVSFSYISTDDLCLSEHDRRILESMALKKEIERANDEFAHKAHQLWEQDREEREQQNNEQMARWREYVTEKRKLENLENTRKMEEMKQSLRQSQKQLERRIREKEERAIRLRRAVEERKMSEVEERSIYAAKRRAEIEAAHQQMELEAALWQQSLEEQQKLKLEKAESSRMQHQETYRRRVASANRVEELRHQERWQQVQEETKAALQELRRLCKDREQRAQENYKQILQERNRQLKGQSLERSIKFEQAHHLHNDLEVGLKKWQDQVLTLQWETTQNAGAKATRHLESKRQKVENENKARWLHHTHLMDRISRQDEARMRYIKELIARKEAKMQRMAQERDLAIRESRLQAQTTADLREHIRRTMSPETFDRKVARVALETRVAGRPPTASPPMTRSHIFLG</sequence>
<name>A0AAD8AFA0_DIPPU</name>
<feature type="coiled-coil region" evidence="1">
    <location>
        <begin position="353"/>
        <end position="400"/>
    </location>
</feature>
<dbReference type="Proteomes" id="UP001233999">
    <property type="component" value="Unassembled WGS sequence"/>
</dbReference>
<dbReference type="PANTHER" id="PTHR33663">
    <property type="entry name" value="COILED-COIL DOMAIN-CONTAINING PROTEIN 177"/>
    <property type="match status" value="1"/>
</dbReference>
<keyword evidence="1" id="KW-0175">Coiled coil</keyword>
<comment type="caution">
    <text evidence="3">The sequence shown here is derived from an EMBL/GenBank/DDBJ whole genome shotgun (WGS) entry which is preliminary data.</text>
</comment>
<feature type="compositionally biased region" description="Basic and acidic residues" evidence="2">
    <location>
        <begin position="78"/>
        <end position="93"/>
    </location>
</feature>
<feature type="compositionally biased region" description="Low complexity" evidence="2">
    <location>
        <begin position="170"/>
        <end position="197"/>
    </location>
</feature>
<feature type="compositionally biased region" description="Low complexity" evidence="2">
    <location>
        <begin position="224"/>
        <end position="239"/>
    </location>
</feature>
<gene>
    <name evidence="3" type="ORF">L9F63_011893</name>
</gene>
<dbReference type="InterPro" id="IPR029090">
    <property type="entry name" value="DUF4659"/>
</dbReference>
<dbReference type="EMBL" id="JASPKZ010001621">
    <property type="protein sequence ID" value="KAJ9597257.1"/>
    <property type="molecule type" value="Genomic_DNA"/>
</dbReference>
<feature type="region of interest" description="Disordered" evidence="2">
    <location>
        <begin position="262"/>
        <end position="287"/>
    </location>
</feature>
<dbReference type="PANTHER" id="PTHR33663:SF2">
    <property type="entry name" value="COILED-COIL DOMAIN-CONTAINING PROTEIN 177"/>
    <property type="match status" value="1"/>
</dbReference>
<feature type="compositionally biased region" description="Basic residues" evidence="2">
    <location>
        <begin position="198"/>
        <end position="212"/>
    </location>
</feature>
<keyword evidence="4" id="KW-1185">Reference proteome</keyword>
<dbReference type="Pfam" id="PF15558">
    <property type="entry name" value="DUF4659"/>
    <property type="match status" value="1"/>
</dbReference>
<accession>A0AAD8AFA0</accession>
<dbReference type="AlphaFoldDB" id="A0AAD8AFA0"/>
<evidence type="ECO:0000313" key="3">
    <source>
        <dbReference type="EMBL" id="KAJ9597257.1"/>
    </source>
</evidence>
<feature type="non-terminal residue" evidence="3">
    <location>
        <position position="1"/>
    </location>
</feature>
<evidence type="ECO:0000256" key="1">
    <source>
        <dbReference type="SAM" id="Coils"/>
    </source>
</evidence>
<feature type="region of interest" description="Disordered" evidence="2">
    <location>
        <begin position="51"/>
        <end position="240"/>
    </location>
</feature>
<feature type="compositionally biased region" description="Basic residues" evidence="2">
    <location>
        <begin position="150"/>
        <end position="160"/>
    </location>
</feature>